<reference evidence="1 2" key="1">
    <citation type="journal article" date="2019" name="Commun. Biol.">
        <title>The bagworm genome reveals a unique fibroin gene that provides high tensile strength.</title>
        <authorList>
            <person name="Kono N."/>
            <person name="Nakamura H."/>
            <person name="Ohtoshi R."/>
            <person name="Tomita M."/>
            <person name="Numata K."/>
            <person name="Arakawa K."/>
        </authorList>
    </citation>
    <scope>NUCLEOTIDE SEQUENCE [LARGE SCALE GENOMIC DNA]</scope>
</reference>
<dbReference type="EMBL" id="BGZK01000139">
    <property type="protein sequence ID" value="GBP22402.1"/>
    <property type="molecule type" value="Genomic_DNA"/>
</dbReference>
<comment type="caution">
    <text evidence="1">The sequence shown here is derived from an EMBL/GenBank/DDBJ whole genome shotgun (WGS) entry which is preliminary data.</text>
</comment>
<organism evidence="1 2">
    <name type="scientific">Eumeta variegata</name>
    <name type="common">Bagworm moth</name>
    <name type="synonym">Eumeta japonica</name>
    <dbReference type="NCBI Taxonomy" id="151549"/>
    <lineage>
        <taxon>Eukaryota</taxon>
        <taxon>Metazoa</taxon>
        <taxon>Ecdysozoa</taxon>
        <taxon>Arthropoda</taxon>
        <taxon>Hexapoda</taxon>
        <taxon>Insecta</taxon>
        <taxon>Pterygota</taxon>
        <taxon>Neoptera</taxon>
        <taxon>Endopterygota</taxon>
        <taxon>Lepidoptera</taxon>
        <taxon>Glossata</taxon>
        <taxon>Ditrysia</taxon>
        <taxon>Tineoidea</taxon>
        <taxon>Psychidae</taxon>
        <taxon>Oiketicinae</taxon>
        <taxon>Eumeta</taxon>
    </lineage>
</organism>
<gene>
    <name evidence="1" type="ORF">EVAR_11918_1</name>
</gene>
<sequence>MENLFSNVVLKKLNGDINAQARAVIHNVFLFLKELKTDPEKKACLNFDNPQELAALICGELRLAAESELKAGLKLWCGMRIRIKNLSGMETKARPDLRLTSIDTKDEKTHYMSMLMELRT</sequence>
<accession>A0A4C1U7P0</accession>
<dbReference type="Proteomes" id="UP000299102">
    <property type="component" value="Unassembled WGS sequence"/>
</dbReference>
<proteinExistence type="predicted"/>
<protein>
    <submittedName>
        <fullName evidence="1">Uncharacterized protein</fullName>
    </submittedName>
</protein>
<dbReference type="AlphaFoldDB" id="A0A4C1U7P0"/>
<name>A0A4C1U7P0_EUMVA</name>
<keyword evidence="2" id="KW-1185">Reference proteome</keyword>
<evidence type="ECO:0000313" key="2">
    <source>
        <dbReference type="Proteomes" id="UP000299102"/>
    </source>
</evidence>
<evidence type="ECO:0000313" key="1">
    <source>
        <dbReference type="EMBL" id="GBP22402.1"/>
    </source>
</evidence>